<feature type="region of interest" description="Disordered" evidence="10">
    <location>
        <begin position="255"/>
        <end position="285"/>
    </location>
</feature>
<organism evidence="12 13">
    <name type="scientific">Vitrella brassicaformis (strain CCMP3155)</name>
    <dbReference type="NCBI Taxonomy" id="1169540"/>
    <lineage>
        <taxon>Eukaryota</taxon>
        <taxon>Sar</taxon>
        <taxon>Alveolata</taxon>
        <taxon>Colpodellida</taxon>
        <taxon>Vitrellaceae</taxon>
        <taxon>Vitrella</taxon>
    </lineage>
</organism>
<dbReference type="InterPro" id="IPR000719">
    <property type="entry name" value="Prot_kinase_dom"/>
</dbReference>
<keyword evidence="4" id="KW-0547">Nucleotide-binding</keyword>
<feature type="region of interest" description="Disordered" evidence="10">
    <location>
        <begin position="703"/>
        <end position="724"/>
    </location>
</feature>
<feature type="domain" description="Protein kinase" evidence="11">
    <location>
        <begin position="1"/>
        <end position="247"/>
    </location>
</feature>
<reference evidence="12 13" key="1">
    <citation type="submission" date="2014-11" db="EMBL/GenBank/DDBJ databases">
        <authorList>
            <person name="Zhu J."/>
            <person name="Qi W."/>
            <person name="Song R."/>
        </authorList>
    </citation>
    <scope>NUCLEOTIDE SEQUENCE [LARGE SCALE GENOMIC DNA]</scope>
</reference>
<dbReference type="OrthoDB" id="248923at2759"/>
<dbReference type="SMART" id="SM00220">
    <property type="entry name" value="S_TKc"/>
    <property type="match status" value="1"/>
</dbReference>
<dbReference type="GO" id="GO:0005524">
    <property type="term" value="F:ATP binding"/>
    <property type="evidence" value="ECO:0007669"/>
    <property type="project" value="UniProtKB-KW"/>
</dbReference>
<dbReference type="PROSITE" id="PS00108">
    <property type="entry name" value="PROTEIN_KINASE_ST"/>
    <property type="match status" value="1"/>
</dbReference>
<dbReference type="VEuPathDB" id="CryptoDB:Vbra_21764"/>
<keyword evidence="6" id="KW-0067">ATP-binding</keyword>
<feature type="compositionally biased region" description="Basic and acidic residues" evidence="10">
    <location>
        <begin position="265"/>
        <end position="279"/>
    </location>
</feature>
<dbReference type="InParanoid" id="A0A0G4FXE6"/>
<comment type="catalytic activity">
    <reaction evidence="8">
        <text>L-seryl-[protein] + ATP = O-phospho-L-seryl-[protein] + ADP + H(+)</text>
        <dbReference type="Rhea" id="RHEA:17989"/>
        <dbReference type="Rhea" id="RHEA-COMP:9863"/>
        <dbReference type="Rhea" id="RHEA-COMP:11604"/>
        <dbReference type="ChEBI" id="CHEBI:15378"/>
        <dbReference type="ChEBI" id="CHEBI:29999"/>
        <dbReference type="ChEBI" id="CHEBI:30616"/>
        <dbReference type="ChEBI" id="CHEBI:83421"/>
        <dbReference type="ChEBI" id="CHEBI:456216"/>
        <dbReference type="EC" id="2.7.11.1"/>
    </reaction>
</comment>
<feature type="compositionally biased region" description="Basic and acidic residues" evidence="10">
    <location>
        <begin position="703"/>
        <end position="714"/>
    </location>
</feature>
<evidence type="ECO:0000256" key="7">
    <source>
        <dbReference type="ARBA" id="ARBA00047899"/>
    </source>
</evidence>
<evidence type="ECO:0000256" key="6">
    <source>
        <dbReference type="ARBA" id="ARBA00022840"/>
    </source>
</evidence>
<dbReference type="PANTHER" id="PTHR44899">
    <property type="entry name" value="CAMK FAMILY PROTEIN KINASE"/>
    <property type="match status" value="1"/>
</dbReference>
<comment type="catalytic activity">
    <reaction evidence="7">
        <text>L-threonyl-[protein] + ATP = O-phospho-L-threonyl-[protein] + ADP + H(+)</text>
        <dbReference type="Rhea" id="RHEA:46608"/>
        <dbReference type="Rhea" id="RHEA-COMP:11060"/>
        <dbReference type="Rhea" id="RHEA-COMP:11605"/>
        <dbReference type="ChEBI" id="CHEBI:15378"/>
        <dbReference type="ChEBI" id="CHEBI:30013"/>
        <dbReference type="ChEBI" id="CHEBI:30616"/>
        <dbReference type="ChEBI" id="CHEBI:61977"/>
        <dbReference type="ChEBI" id="CHEBI:456216"/>
        <dbReference type="EC" id="2.7.11.1"/>
    </reaction>
</comment>
<dbReference type="Gene3D" id="1.10.510.10">
    <property type="entry name" value="Transferase(Phosphotransferase) domain 1"/>
    <property type="match status" value="1"/>
</dbReference>
<evidence type="ECO:0000313" key="13">
    <source>
        <dbReference type="Proteomes" id="UP000041254"/>
    </source>
</evidence>
<evidence type="ECO:0000259" key="11">
    <source>
        <dbReference type="PROSITE" id="PS50011"/>
    </source>
</evidence>
<feature type="compositionally biased region" description="Polar residues" evidence="10">
    <location>
        <begin position="365"/>
        <end position="375"/>
    </location>
</feature>
<feature type="coiled-coil region" evidence="9">
    <location>
        <begin position="605"/>
        <end position="646"/>
    </location>
</feature>
<feature type="region of interest" description="Disordered" evidence="10">
    <location>
        <begin position="355"/>
        <end position="381"/>
    </location>
</feature>
<dbReference type="PANTHER" id="PTHR44899:SF3">
    <property type="entry name" value="SERINE_THREONINE-PROTEIN KINASE NEK1"/>
    <property type="match status" value="1"/>
</dbReference>
<dbReference type="InterPro" id="IPR019530">
    <property type="entry name" value="Intra-flagellar_transport_57"/>
</dbReference>
<evidence type="ECO:0000256" key="3">
    <source>
        <dbReference type="ARBA" id="ARBA00022679"/>
    </source>
</evidence>
<evidence type="ECO:0000313" key="12">
    <source>
        <dbReference type="EMBL" id="CEM19672.1"/>
    </source>
</evidence>
<protein>
    <recommendedName>
        <fullName evidence="1">non-specific serine/threonine protein kinase</fullName>
        <ecNumber evidence="1">2.7.11.1</ecNumber>
    </recommendedName>
</protein>
<dbReference type="EMBL" id="CDMY01000518">
    <property type="protein sequence ID" value="CEM19672.1"/>
    <property type="molecule type" value="Genomic_DNA"/>
</dbReference>
<dbReference type="STRING" id="1169540.A0A0G4FXE6"/>
<accession>A0A0G4FXE6</accession>
<dbReference type="SUPFAM" id="SSF56112">
    <property type="entry name" value="Protein kinase-like (PK-like)"/>
    <property type="match status" value="1"/>
</dbReference>
<evidence type="ECO:0000256" key="5">
    <source>
        <dbReference type="ARBA" id="ARBA00022777"/>
    </source>
</evidence>
<gene>
    <name evidence="12" type="ORF">Vbra_21764</name>
</gene>
<dbReference type="AlphaFoldDB" id="A0A0G4FXE6"/>
<dbReference type="PROSITE" id="PS50011">
    <property type="entry name" value="PROTEIN_KINASE_DOM"/>
    <property type="match status" value="1"/>
</dbReference>
<feature type="region of interest" description="Disordered" evidence="10">
    <location>
        <begin position="650"/>
        <end position="670"/>
    </location>
</feature>
<dbReference type="Pfam" id="PF10498">
    <property type="entry name" value="IFT57"/>
    <property type="match status" value="1"/>
</dbReference>
<proteinExistence type="predicted"/>
<dbReference type="GO" id="GO:0004674">
    <property type="term" value="F:protein serine/threonine kinase activity"/>
    <property type="evidence" value="ECO:0007669"/>
    <property type="project" value="UniProtKB-KW"/>
</dbReference>
<keyword evidence="9" id="KW-0175">Coiled coil</keyword>
<keyword evidence="13" id="KW-1185">Reference proteome</keyword>
<dbReference type="InterPro" id="IPR011009">
    <property type="entry name" value="Kinase-like_dom_sf"/>
</dbReference>
<dbReference type="Proteomes" id="UP000041254">
    <property type="component" value="Unassembled WGS sequence"/>
</dbReference>
<evidence type="ECO:0000256" key="8">
    <source>
        <dbReference type="ARBA" id="ARBA00048679"/>
    </source>
</evidence>
<evidence type="ECO:0000256" key="1">
    <source>
        <dbReference type="ARBA" id="ARBA00012513"/>
    </source>
</evidence>
<keyword evidence="5" id="KW-0418">Kinase</keyword>
<dbReference type="EC" id="2.7.11.1" evidence="1"/>
<dbReference type="InterPro" id="IPR051131">
    <property type="entry name" value="NEK_Ser/Thr_kinase_NIMA"/>
</dbReference>
<sequence>MARSPSDDERVVALKKVNAFDEMDQKSKEKCLKEVRLLQSLDHPHIVAYLDSFISAGELYIIVEWAERGDLKRLIKRTAQDESAFSESECVEYGRQLASAIAHMHDKRILHRDLKPANIFLAQDGRLKVGDLGLGRIMSSQTFEAHSKVGTPLYMSPEVLGGGGYDFKSDVWALGCILYELATLKSPFRGEKQMSLYELYMKISKGDYPPLPYSLSEELRSLIVSMLSTAPAHRPSIREVLSRLEALCKPPAACVIPRTPPPQPEAERPDEGEREEVLERPTTSRAHRAPPLLVMDDIVDKLMMLDYQRLFAAPRGYPPLHRAFFAQAPPPGQRVDAFQYHYDLLMWLFSLQSDPTASDRPPTRTGGQRPSSLSPPVSREEALGRLRDELSRRGISMASVGSLSQLSSGYGEQACLVLNEVINQELLRRDFHFSPPSLRAHEAITFPEGPGEATDEEGVEHDDMLIVACPLSRSEDTDAADQHDAAVIDESLLPLSIRRPPPSHCGADVAEDHHDMIETSIEPSAWRQECDRVGDRLNVVLPAGARDGAFGVGGSVEVFMRYAAAAIDASGEAVRERLEGVSGSLGEELETIRLTEGQMNDDGALRQLAEEATTLRASLATAESDLEAARERVTHLTETLEALSCRHDDLQDAQEQQAESHSSDEAIPRMRDMTNRLRDDIRALDIRIGVASADLLRHAVERRRGVASETRADEGGEEGDLGCLDERHVRDFM</sequence>
<evidence type="ECO:0000256" key="9">
    <source>
        <dbReference type="SAM" id="Coils"/>
    </source>
</evidence>
<name>A0A0G4FXE6_VITBC</name>
<evidence type="ECO:0000256" key="10">
    <source>
        <dbReference type="SAM" id="MobiDB-lite"/>
    </source>
</evidence>
<feature type="compositionally biased region" description="Basic and acidic residues" evidence="10">
    <location>
        <begin position="661"/>
        <end position="670"/>
    </location>
</feature>
<keyword evidence="3" id="KW-0808">Transferase</keyword>
<evidence type="ECO:0000256" key="4">
    <source>
        <dbReference type="ARBA" id="ARBA00022741"/>
    </source>
</evidence>
<dbReference type="Pfam" id="PF00069">
    <property type="entry name" value="Pkinase"/>
    <property type="match status" value="1"/>
</dbReference>
<keyword evidence="2" id="KW-0723">Serine/threonine-protein kinase</keyword>
<dbReference type="InterPro" id="IPR008271">
    <property type="entry name" value="Ser/Thr_kinase_AS"/>
</dbReference>
<evidence type="ECO:0000256" key="2">
    <source>
        <dbReference type="ARBA" id="ARBA00022527"/>
    </source>
</evidence>